<sequence length="425" mass="45118">MGDTIFALATAQGKAGLAVIRLSGPDSVAVLQALGGTAPDARSSRVCVLRDAGGLILDHALVLHFAEGASFTGETTIELHLHGSIAVVRAALRAIEATGLARAANPGEFTRRALMNDRLDLTQVQGLADIIDAETEAQHRHAMRVFGGEMADRVTRWRHDLTRAMALLEATIDFADEEIPEDVSPEVGVLLATVARDLRDEIDRQSATARLKAGFEVALIGEPNAGKSSLLNRLTQSDAAIVSEFAGTTRDVIEVRMDVEGIPVTFLDTAGLRDAQDPVEVIGIKRALSRARQADLRLVLTESGAVPDRLVEGIAVDLVVRTKSDLHGGDGVSAVTGDGIAPLLKSIASILSDRVGDVGLFSRERDRIALEEAAAHIELATQSAMPTELRSEELRQAVQALQNIVGGIDVESILGEVFSTFCVGK</sequence>
<dbReference type="GO" id="GO:0030488">
    <property type="term" value="P:tRNA methylation"/>
    <property type="evidence" value="ECO:0007669"/>
    <property type="project" value="TreeGrafter"/>
</dbReference>
<comment type="subunit">
    <text evidence="6">Homodimer. Heterotetramer of two MnmE and two MnmG subunits.</text>
</comment>
<evidence type="ECO:0000259" key="7">
    <source>
        <dbReference type="PROSITE" id="PS51709"/>
    </source>
</evidence>
<evidence type="ECO:0000313" key="8">
    <source>
        <dbReference type="EMBL" id="SFJ69280.1"/>
    </source>
</evidence>
<dbReference type="InterPro" id="IPR005225">
    <property type="entry name" value="Small_GTP-bd"/>
</dbReference>
<comment type="similarity">
    <text evidence="1 6">Belongs to the TRAFAC class TrmE-Era-EngA-EngB-Septin-like GTPase superfamily. TrmE GTPase family.</text>
</comment>
<evidence type="ECO:0000256" key="6">
    <source>
        <dbReference type="HAMAP-Rule" id="MF_00379"/>
    </source>
</evidence>
<dbReference type="InterPro" id="IPR027368">
    <property type="entry name" value="MnmE_dom2"/>
</dbReference>
<proteinExistence type="inferred from homology"/>
<keyword evidence="4 6" id="KW-0630">Potassium</keyword>
<dbReference type="InterPro" id="IPR025867">
    <property type="entry name" value="MnmE_helical"/>
</dbReference>
<keyword evidence="6" id="KW-0479">Metal-binding</keyword>
<dbReference type="GO" id="GO:0005737">
    <property type="term" value="C:cytoplasm"/>
    <property type="evidence" value="ECO:0007669"/>
    <property type="project" value="UniProtKB-SubCell"/>
</dbReference>
<feature type="binding site" evidence="6">
    <location>
        <position position="78"/>
    </location>
    <ligand>
        <name>(6S)-5-formyl-5,6,7,8-tetrahydrofolate</name>
        <dbReference type="ChEBI" id="CHEBI:57457"/>
    </ligand>
</feature>
<dbReference type="Pfam" id="PF10396">
    <property type="entry name" value="TrmE_N"/>
    <property type="match status" value="1"/>
</dbReference>
<keyword evidence="6" id="KW-0963">Cytoplasm</keyword>
<gene>
    <name evidence="6" type="primary">mnmE</name>
    <name evidence="6" type="synonym">trmE</name>
    <name evidence="8" type="ORF">SAMN04488095_3409</name>
</gene>
<dbReference type="GO" id="GO:0002098">
    <property type="term" value="P:tRNA wobble uridine modification"/>
    <property type="evidence" value="ECO:0007669"/>
    <property type="project" value="TreeGrafter"/>
</dbReference>
<feature type="binding site" evidence="6">
    <location>
        <begin position="224"/>
        <end position="229"/>
    </location>
    <ligand>
        <name>GTP</name>
        <dbReference type="ChEBI" id="CHEBI:37565"/>
    </ligand>
</feature>
<accession>A0A1I3TF86</accession>
<dbReference type="Proteomes" id="UP000199110">
    <property type="component" value="Unassembled WGS sequence"/>
</dbReference>
<keyword evidence="5 6" id="KW-0342">GTP-binding</keyword>
<feature type="binding site" evidence="6">
    <location>
        <begin position="268"/>
        <end position="271"/>
    </location>
    <ligand>
        <name>GTP</name>
        <dbReference type="ChEBI" id="CHEBI:37565"/>
    </ligand>
</feature>
<comment type="function">
    <text evidence="6">Exhibits a very high intrinsic GTPase hydrolysis rate. Involved in the addition of a carboxymethylaminomethyl (cmnm) group at the wobble position (U34) of certain tRNAs, forming tRNA-cmnm(5)s(2)U34.</text>
</comment>
<dbReference type="Pfam" id="PF12631">
    <property type="entry name" value="MnmE_helical"/>
    <property type="match status" value="1"/>
</dbReference>
<dbReference type="GO" id="GO:0046872">
    <property type="term" value="F:metal ion binding"/>
    <property type="evidence" value="ECO:0007669"/>
    <property type="project" value="UniProtKB-KW"/>
</dbReference>
<comment type="subcellular location">
    <subcellularLocation>
        <location evidence="6">Cytoplasm</location>
    </subcellularLocation>
</comment>
<dbReference type="HAMAP" id="MF_00379">
    <property type="entry name" value="GTPase_MnmE"/>
    <property type="match status" value="1"/>
</dbReference>
<dbReference type="SUPFAM" id="SSF116878">
    <property type="entry name" value="TrmE connector domain"/>
    <property type="match status" value="1"/>
</dbReference>
<dbReference type="PROSITE" id="PS51709">
    <property type="entry name" value="G_TRME"/>
    <property type="match status" value="1"/>
</dbReference>
<dbReference type="Gene3D" id="3.40.50.300">
    <property type="entry name" value="P-loop containing nucleotide triphosphate hydrolases"/>
    <property type="match status" value="1"/>
</dbReference>
<dbReference type="STRING" id="390807.SAMN04488095_3409"/>
<dbReference type="EMBL" id="FORA01000005">
    <property type="protein sequence ID" value="SFJ69280.1"/>
    <property type="molecule type" value="Genomic_DNA"/>
</dbReference>
<feature type="domain" description="TrmE-type G" evidence="7">
    <location>
        <begin position="214"/>
        <end position="352"/>
    </location>
</feature>
<evidence type="ECO:0000256" key="4">
    <source>
        <dbReference type="ARBA" id="ARBA00022958"/>
    </source>
</evidence>
<organism evidence="8 9">
    <name type="scientific">Jannaschia pohangensis</name>
    <dbReference type="NCBI Taxonomy" id="390807"/>
    <lineage>
        <taxon>Bacteria</taxon>
        <taxon>Pseudomonadati</taxon>
        <taxon>Pseudomonadota</taxon>
        <taxon>Alphaproteobacteria</taxon>
        <taxon>Rhodobacterales</taxon>
        <taxon>Roseobacteraceae</taxon>
        <taxon>Jannaschia</taxon>
    </lineage>
</organism>
<feature type="binding site" evidence="6">
    <location>
        <position position="118"/>
    </location>
    <ligand>
        <name>(6S)-5-formyl-5,6,7,8-tetrahydrofolate</name>
        <dbReference type="ChEBI" id="CHEBI:57457"/>
    </ligand>
</feature>
<evidence type="ECO:0000256" key="3">
    <source>
        <dbReference type="ARBA" id="ARBA00022741"/>
    </source>
</evidence>
<dbReference type="EC" id="3.6.-.-" evidence="6"/>
<keyword evidence="3 6" id="KW-0547">Nucleotide-binding</keyword>
<dbReference type="SUPFAM" id="SSF52540">
    <property type="entry name" value="P-loop containing nucleoside triphosphate hydrolases"/>
    <property type="match status" value="1"/>
</dbReference>
<name>A0A1I3TF86_9RHOB</name>
<evidence type="ECO:0000256" key="5">
    <source>
        <dbReference type="ARBA" id="ARBA00023134"/>
    </source>
</evidence>
<reference evidence="8 9" key="1">
    <citation type="submission" date="2016-10" db="EMBL/GenBank/DDBJ databases">
        <authorList>
            <person name="de Groot N.N."/>
        </authorList>
    </citation>
    <scope>NUCLEOTIDE SEQUENCE [LARGE SCALE GENOMIC DNA]</scope>
    <source>
        <strain evidence="8 9">DSM 19073</strain>
    </source>
</reference>
<evidence type="ECO:0000256" key="2">
    <source>
        <dbReference type="ARBA" id="ARBA00022694"/>
    </source>
</evidence>
<dbReference type="CDD" id="cd04164">
    <property type="entry name" value="trmE"/>
    <property type="match status" value="1"/>
</dbReference>
<feature type="binding site" evidence="6">
    <location>
        <begin position="243"/>
        <end position="249"/>
    </location>
    <ligand>
        <name>GTP</name>
        <dbReference type="ChEBI" id="CHEBI:37565"/>
    </ligand>
</feature>
<dbReference type="PANTHER" id="PTHR42714">
    <property type="entry name" value="TRNA MODIFICATION GTPASE GTPBP3"/>
    <property type="match status" value="1"/>
</dbReference>
<evidence type="ECO:0000313" key="9">
    <source>
        <dbReference type="Proteomes" id="UP000199110"/>
    </source>
</evidence>
<dbReference type="AlphaFoldDB" id="A0A1I3TF86"/>
<keyword evidence="9" id="KW-1185">Reference proteome</keyword>
<dbReference type="InterPro" id="IPR027417">
    <property type="entry name" value="P-loop_NTPase"/>
</dbReference>
<feature type="binding site" evidence="6">
    <location>
        <position position="249"/>
    </location>
    <ligand>
        <name>Mg(2+)</name>
        <dbReference type="ChEBI" id="CHEBI:18420"/>
    </ligand>
</feature>
<dbReference type="NCBIfam" id="TIGR00231">
    <property type="entry name" value="small_GTP"/>
    <property type="match status" value="1"/>
</dbReference>
<dbReference type="OrthoDB" id="9805918at2"/>
<dbReference type="InterPro" id="IPR006073">
    <property type="entry name" value="GTP-bd"/>
</dbReference>
<feature type="binding site" evidence="6">
    <location>
        <position position="21"/>
    </location>
    <ligand>
        <name>(6S)-5-formyl-5,6,7,8-tetrahydrofolate</name>
        <dbReference type="ChEBI" id="CHEBI:57457"/>
    </ligand>
</feature>
<feature type="binding site" evidence="6">
    <location>
        <position position="228"/>
    </location>
    <ligand>
        <name>Mg(2+)</name>
        <dbReference type="ChEBI" id="CHEBI:18420"/>
    </ligand>
</feature>
<dbReference type="InterPro" id="IPR027266">
    <property type="entry name" value="TrmE/GcvT-like"/>
</dbReference>
<dbReference type="Gene3D" id="3.30.1360.120">
    <property type="entry name" value="Probable tRNA modification gtpase trme, domain 1"/>
    <property type="match status" value="1"/>
</dbReference>
<dbReference type="RefSeq" id="WP_092783707.1">
    <property type="nucleotide sequence ID" value="NZ_FORA01000005.1"/>
</dbReference>
<feature type="binding site" evidence="6">
    <location>
        <position position="425"/>
    </location>
    <ligand>
        <name>(6S)-5-formyl-5,6,7,8-tetrahydrofolate</name>
        <dbReference type="ChEBI" id="CHEBI:57457"/>
    </ligand>
</feature>
<dbReference type="Pfam" id="PF01926">
    <property type="entry name" value="MMR_HSR1"/>
    <property type="match status" value="1"/>
</dbReference>
<dbReference type="NCBIfam" id="NF003661">
    <property type="entry name" value="PRK05291.1-3"/>
    <property type="match status" value="1"/>
</dbReference>
<protein>
    <recommendedName>
        <fullName evidence="6">tRNA modification GTPase MnmE</fullName>
        <ecNumber evidence="6">3.6.-.-</ecNumber>
    </recommendedName>
</protein>
<dbReference type="GO" id="GO:0005525">
    <property type="term" value="F:GTP binding"/>
    <property type="evidence" value="ECO:0007669"/>
    <property type="project" value="UniProtKB-UniRule"/>
</dbReference>
<keyword evidence="6" id="KW-0460">Magnesium</keyword>
<dbReference type="InterPro" id="IPR004520">
    <property type="entry name" value="GTPase_MnmE"/>
</dbReference>
<keyword evidence="2 6" id="KW-0819">tRNA processing</keyword>
<dbReference type="PANTHER" id="PTHR42714:SF2">
    <property type="entry name" value="TRNA MODIFICATION GTPASE GTPBP3, MITOCHONDRIAL"/>
    <property type="match status" value="1"/>
</dbReference>
<dbReference type="CDD" id="cd14858">
    <property type="entry name" value="TrmE_N"/>
    <property type="match status" value="1"/>
</dbReference>
<dbReference type="Gene3D" id="1.20.120.430">
    <property type="entry name" value="tRNA modification GTPase MnmE domain 2"/>
    <property type="match status" value="1"/>
</dbReference>
<dbReference type="InterPro" id="IPR018948">
    <property type="entry name" value="GTP-bd_TrmE_N"/>
</dbReference>
<comment type="caution">
    <text evidence="6">Lacks conserved residue(s) required for the propagation of feature annotation.</text>
</comment>
<dbReference type="InterPro" id="IPR031168">
    <property type="entry name" value="G_TrmE"/>
</dbReference>
<keyword evidence="6" id="KW-0378">Hydrolase</keyword>
<comment type="cofactor">
    <cofactor evidence="6">
        <name>K(+)</name>
        <dbReference type="ChEBI" id="CHEBI:29103"/>
    </cofactor>
    <text evidence="6">Binds 1 potassium ion per subunit.</text>
</comment>
<evidence type="ECO:0000256" key="1">
    <source>
        <dbReference type="ARBA" id="ARBA00011043"/>
    </source>
</evidence>
<dbReference type="GO" id="GO:0003924">
    <property type="term" value="F:GTPase activity"/>
    <property type="evidence" value="ECO:0007669"/>
    <property type="project" value="UniProtKB-UniRule"/>
</dbReference>